<dbReference type="Proteomes" id="UP000734854">
    <property type="component" value="Unassembled WGS sequence"/>
</dbReference>
<dbReference type="GO" id="GO:0006355">
    <property type="term" value="P:regulation of DNA-templated transcription"/>
    <property type="evidence" value="ECO:0007669"/>
    <property type="project" value="UniProtKB-UniRule"/>
</dbReference>
<organism evidence="9 10">
    <name type="scientific">Zingiber officinale</name>
    <name type="common">Ginger</name>
    <name type="synonym">Amomum zingiber</name>
    <dbReference type="NCBI Taxonomy" id="94328"/>
    <lineage>
        <taxon>Eukaryota</taxon>
        <taxon>Viridiplantae</taxon>
        <taxon>Streptophyta</taxon>
        <taxon>Embryophyta</taxon>
        <taxon>Tracheophyta</taxon>
        <taxon>Spermatophyta</taxon>
        <taxon>Magnoliopsida</taxon>
        <taxon>Liliopsida</taxon>
        <taxon>Zingiberales</taxon>
        <taxon>Zingiberaceae</taxon>
        <taxon>Zingiber</taxon>
    </lineage>
</organism>
<dbReference type="EMBL" id="JACMSC010000007">
    <property type="protein sequence ID" value="KAG6516599.1"/>
    <property type="molecule type" value="Genomic_DNA"/>
</dbReference>
<accession>A0A8J5H5P7</accession>
<keyword evidence="6" id="KW-0539">Nucleus</keyword>
<name>A0A8J5H5P7_ZINOF</name>
<keyword evidence="10" id="KW-1185">Reference proteome</keyword>
<keyword evidence="4 6" id="KW-0862">Zinc</keyword>
<evidence type="ECO:0000259" key="8">
    <source>
        <dbReference type="PROSITE" id="PS50966"/>
    </source>
</evidence>
<dbReference type="GO" id="GO:0005634">
    <property type="term" value="C:nucleus"/>
    <property type="evidence" value="ECO:0007669"/>
    <property type="project" value="UniProtKB-SubCell"/>
</dbReference>
<evidence type="ECO:0000256" key="7">
    <source>
        <dbReference type="SAM" id="MobiDB-lite"/>
    </source>
</evidence>
<comment type="function">
    <text evidence="6">Putative transcription activator involved in regulating light control of development.</text>
</comment>
<dbReference type="InterPro" id="IPR031052">
    <property type="entry name" value="FHY3/FAR1"/>
</dbReference>
<evidence type="ECO:0000256" key="6">
    <source>
        <dbReference type="RuleBase" id="RU367018"/>
    </source>
</evidence>
<dbReference type="InterPro" id="IPR018289">
    <property type="entry name" value="MULE_transposase_dom"/>
</dbReference>
<dbReference type="SMART" id="SM00575">
    <property type="entry name" value="ZnF_PMZ"/>
    <property type="match status" value="1"/>
</dbReference>
<keyword evidence="3 5" id="KW-0863">Zinc-finger</keyword>
<feature type="domain" description="SWIM-type" evidence="8">
    <location>
        <begin position="603"/>
        <end position="639"/>
    </location>
</feature>
<keyword evidence="2 6" id="KW-0479">Metal-binding</keyword>
<evidence type="ECO:0000256" key="4">
    <source>
        <dbReference type="ARBA" id="ARBA00022833"/>
    </source>
</evidence>
<gene>
    <name evidence="9" type="ORF">ZIOFF_027068</name>
</gene>
<evidence type="ECO:0000256" key="1">
    <source>
        <dbReference type="ARBA" id="ARBA00005889"/>
    </source>
</evidence>
<dbReference type="GO" id="GO:0008270">
    <property type="term" value="F:zinc ion binding"/>
    <property type="evidence" value="ECO:0007669"/>
    <property type="project" value="UniProtKB-UniRule"/>
</dbReference>
<evidence type="ECO:0000313" key="9">
    <source>
        <dbReference type="EMBL" id="KAG6516599.1"/>
    </source>
</evidence>
<protein>
    <recommendedName>
        <fullName evidence="6">Protein FAR1-RELATED SEQUENCE</fullName>
    </recommendedName>
</protein>
<comment type="similarity">
    <text evidence="1 6">Belongs to the FHY3/FAR1 family.</text>
</comment>
<evidence type="ECO:0000256" key="2">
    <source>
        <dbReference type="ARBA" id="ARBA00022723"/>
    </source>
</evidence>
<dbReference type="InterPro" id="IPR007527">
    <property type="entry name" value="Znf_SWIM"/>
</dbReference>
<evidence type="ECO:0000256" key="3">
    <source>
        <dbReference type="ARBA" id="ARBA00022771"/>
    </source>
</evidence>
<sequence length="900" mass="103199">MNVKPPKSGPEMVSIPESRRRPPHPSFLRSVALRTNSGDRLLRHWGGAPEDGQVQFRFSGFSLLEEMGDESFMGSVLDEKLDNYESVSGNNIANVEDDKTPVVGMKFKSYEEALDFYRQYARLMGFSARLKRTNYNKFGQYQSVEFICSRGGKGRTDDPSYLCRPTAKTNCPATILFKLRADGLLHVKKAILEHNHPMDPLKVELKKRRKKLPYSSPRHDENNGKIPIRRLKRFQSPSLKLVEDVSFGDKNLRNSGERGHLMLHDGDASAIYQFFTDMQKRFANFFYSMDLDEEGRLRNVFWADAVSRATYRFFGDVVLLDTSYLTCKFDIPLVLFLGVNNHGQLVLLGCGLVSDETFVTYFWLFKAWLACMSRQPDSFISDQCVAIKEAMAKAFPGVHHRLCLWQVMKRLPMHFRDQENCTSIKKALEKIVHDSYTTDELEKDWKRMIEDFGLEANEWLNWLYENRHSWIPSYLKGTFWAGLTCSERNACLSSFFDGFVYPETSLKQFLSIYEVALQSKYEKEAQAELESFNKNPNLVSKFYMERQLVDLYTYNKFKQFQDELKATIYCNVSLISEDGPTSTYGIKESLLLEDSNPTDYRDFKVIYKTHELEVQCCCGSFQTSGILCRHALSVLKLHQIYEIPPHYIIDRWKKYIRTLHPVSCPSDGLVGNNRWERYDNLARCCLQLLDNGVVSSGKYHLSLKLLKEVDKFLSNDNNLGNIDVKIVPTETRTIDDTEEVQVATSRAGNVQILSQMKPRGRPPKRKDDQETLLSRDHSGMNLSFPPVSNAGADIDVQESLTALAEVSPSDFSLGCHYGPQLNHTHQSNDQSRIPLGGIFQGQFDHQAVEGQPRTQWIYQQMLQVHLNYLSCLSLGVNFVLKFDLTNLQETQTPNAPGWAG</sequence>
<feature type="region of interest" description="Disordered" evidence="7">
    <location>
        <begin position="1"/>
        <end position="25"/>
    </location>
</feature>
<evidence type="ECO:0000256" key="5">
    <source>
        <dbReference type="PROSITE-ProRule" id="PRU00325"/>
    </source>
</evidence>
<comment type="caution">
    <text evidence="9">The sequence shown here is derived from an EMBL/GenBank/DDBJ whole genome shotgun (WGS) entry which is preliminary data.</text>
</comment>
<dbReference type="AlphaFoldDB" id="A0A8J5H5P7"/>
<dbReference type="PANTHER" id="PTHR31669:SF297">
    <property type="entry name" value="PROTEIN FAR1-RELATED SEQUENCE"/>
    <property type="match status" value="1"/>
</dbReference>
<reference evidence="9 10" key="1">
    <citation type="submission" date="2020-08" db="EMBL/GenBank/DDBJ databases">
        <title>Plant Genome Project.</title>
        <authorList>
            <person name="Zhang R.-G."/>
        </authorList>
    </citation>
    <scope>NUCLEOTIDE SEQUENCE [LARGE SCALE GENOMIC DNA]</scope>
    <source>
        <tissue evidence="9">Rhizome</tissue>
    </source>
</reference>
<dbReference type="InterPro" id="IPR006564">
    <property type="entry name" value="Znf_PMZ"/>
</dbReference>
<dbReference type="Pfam" id="PF04434">
    <property type="entry name" value="SWIM"/>
    <property type="match status" value="1"/>
</dbReference>
<dbReference type="PANTHER" id="PTHR31669">
    <property type="entry name" value="PROTEIN FAR1-RELATED SEQUENCE 10-RELATED"/>
    <property type="match status" value="1"/>
</dbReference>
<dbReference type="InterPro" id="IPR004330">
    <property type="entry name" value="FAR1_DNA_bnd_dom"/>
</dbReference>
<comment type="subcellular location">
    <subcellularLocation>
        <location evidence="6">Nucleus</location>
    </subcellularLocation>
</comment>
<dbReference type="Pfam" id="PF10551">
    <property type="entry name" value="MULE"/>
    <property type="match status" value="1"/>
</dbReference>
<proteinExistence type="inferred from homology"/>
<dbReference type="PROSITE" id="PS50966">
    <property type="entry name" value="ZF_SWIM"/>
    <property type="match status" value="1"/>
</dbReference>
<evidence type="ECO:0000313" key="10">
    <source>
        <dbReference type="Proteomes" id="UP000734854"/>
    </source>
</evidence>
<dbReference type="Pfam" id="PF03101">
    <property type="entry name" value="FAR1"/>
    <property type="match status" value="1"/>
</dbReference>